<dbReference type="InterPro" id="IPR011057">
    <property type="entry name" value="Mss4-like_sf"/>
</dbReference>
<dbReference type="InterPro" id="IPR006913">
    <property type="entry name" value="CENP-V/GFA"/>
</dbReference>
<evidence type="ECO:0000256" key="4">
    <source>
        <dbReference type="ARBA" id="ARBA00023239"/>
    </source>
</evidence>
<organism evidence="6 7">
    <name type="scientific">Sporormia fimetaria CBS 119925</name>
    <dbReference type="NCBI Taxonomy" id="1340428"/>
    <lineage>
        <taxon>Eukaryota</taxon>
        <taxon>Fungi</taxon>
        <taxon>Dikarya</taxon>
        <taxon>Ascomycota</taxon>
        <taxon>Pezizomycotina</taxon>
        <taxon>Dothideomycetes</taxon>
        <taxon>Pleosporomycetidae</taxon>
        <taxon>Pleosporales</taxon>
        <taxon>Sporormiaceae</taxon>
        <taxon>Sporormia</taxon>
    </lineage>
</organism>
<dbReference type="Pfam" id="PF04828">
    <property type="entry name" value="GFA"/>
    <property type="match status" value="1"/>
</dbReference>
<evidence type="ECO:0000256" key="3">
    <source>
        <dbReference type="ARBA" id="ARBA00022833"/>
    </source>
</evidence>
<dbReference type="PANTHER" id="PTHR33337">
    <property type="entry name" value="GFA DOMAIN-CONTAINING PROTEIN"/>
    <property type="match status" value="1"/>
</dbReference>
<dbReference type="AlphaFoldDB" id="A0A6A6VMY0"/>
<dbReference type="GO" id="GO:0016846">
    <property type="term" value="F:carbon-sulfur lyase activity"/>
    <property type="evidence" value="ECO:0007669"/>
    <property type="project" value="InterPro"/>
</dbReference>
<dbReference type="OrthoDB" id="406544at2759"/>
<dbReference type="GO" id="GO:0046872">
    <property type="term" value="F:metal ion binding"/>
    <property type="evidence" value="ECO:0007669"/>
    <property type="project" value="UniProtKB-KW"/>
</dbReference>
<evidence type="ECO:0000256" key="2">
    <source>
        <dbReference type="ARBA" id="ARBA00022723"/>
    </source>
</evidence>
<proteinExistence type="inferred from homology"/>
<sequence>MPLQLLSLADFMSLETDSHKEYPRTEINMRKGSCTCGAIEFHLEQEPVAMVLCDCLICRRSTGNAVSINPKVASSSVKVRRGQPLEFTMESNRGMNTTIWFCRNCSTTLWQESEQCKGYFWIQSGALRPSAKHGRHPGAQSAA</sequence>
<dbReference type="Gene3D" id="3.90.1590.10">
    <property type="entry name" value="glutathione-dependent formaldehyde- activating enzyme (gfa)"/>
    <property type="match status" value="1"/>
</dbReference>
<dbReference type="PROSITE" id="PS51891">
    <property type="entry name" value="CENP_V_GFA"/>
    <property type="match status" value="1"/>
</dbReference>
<gene>
    <name evidence="6" type="ORF">M011DRAFT_483139</name>
</gene>
<evidence type="ECO:0000313" key="7">
    <source>
        <dbReference type="Proteomes" id="UP000799440"/>
    </source>
</evidence>
<keyword evidence="2" id="KW-0479">Metal-binding</keyword>
<feature type="domain" description="CENP-V/GFA" evidence="5">
    <location>
        <begin position="30"/>
        <end position="143"/>
    </location>
</feature>
<dbReference type="Proteomes" id="UP000799440">
    <property type="component" value="Unassembled WGS sequence"/>
</dbReference>
<evidence type="ECO:0000256" key="1">
    <source>
        <dbReference type="ARBA" id="ARBA00005495"/>
    </source>
</evidence>
<dbReference type="PANTHER" id="PTHR33337:SF40">
    <property type="entry name" value="CENP-V_GFA DOMAIN-CONTAINING PROTEIN-RELATED"/>
    <property type="match status" value="1"/>
</dbReference>
<keyword evidence="3" id="KW-0862">Zinc</keyword>
<dbReference type="EMBL" id="MU006562">
    <property type="protein sequence ID" value="KAF2751179.1"/>
    <property type="molecule type" value="Genomic_DNA"/>
</dbReference>
<evidence type="ECO:0000313" key="6">
    <source>
        <dbReference type="EMBL" id="KAF2751179.1"/>
    </source>
</evidence>
<evidence type="ECO:0000259" key="5">
    <source>
        <dbReference type="PROSITE" id="PS51891"/>
    </source>
</evidence>
<keyword evidence="7" id="KW-1185">Reference proteome</keyword>
<name>A0A6A6VMY0_9PLEO</name>
<comment type="similarity">
    <text evidence="1">Belongs to the Gfa family.</text>
</comment>
<dbReference type="SUPFAM" id="SSF51316">
    <property type="entry name" value="Mss4-like"/>
    <property type="match status" value="1"/>
</dbReference>
<accession>A0A6A6VMY0</accession>
<protein>
    <recommendedName>
        <fullName evidence="5">CENP-V/GFA domain-containing protein</fullName>
    </recommendedName>
</protein>
<reference evidence="6" key="1">
    <citation type="journal article" date="2020" name="Stud. Mycol.">
        <title>101 Dothideomycetes genomes: a test case for predicting lifestyles and emergence of pathogens.</title>
        <authorList>
            <person name="Haridas S."/>
            <person name="Albert R."/>
            <person name="Binder M."/>
            <person name="Bloem J."/>
            <person name="Labutti K."/>
            <person name="Salamov A."/>
            <person name="Andreopoulos B."/>
            <person name="Baker S."/>
            <person name="Barry K."/>
            <person name="Bills G."/>
            <person name="Bluhm B."/>
            <person name="Cannon C."/>
            <person name="Castanera R."/>
            <person name="Culley D."/>
            <person name="Daum C."/>
            <person name="Ezra D."/>
            <person name="Gonzalez J."/>
            <person name="Henrissat B."/>
            <person name="Kuo A."/>
            <person name="Liang C."/>
            <person name="Lipzen A."/>
            <person name="Lutzoni F."/>
            <person name="Magnuson J."/>
            <person name="Mondo S."/>
            <person name="Nolan M."/>
            <person name="Ohm R."/>
            <person name="Pangilinan J."/>
            <person name="Park H.-J."/>
            <person name="Ramirez L."/>
            <person name="Alfaro M."/>
            <person name="Sun H."/>
            <person name="Tritt A."/>
            <person name="Yoshinaga Y."/>
            <person name="Zwiers L.-H."/>
            <person name="Turgeon B."/>
            <person name="Goodwin S."/>
            <person name="Spatafora J."/>
            <person name="Crous P."/>
            <person name="Grigoriev I."/>
        </authorList>
    </citation>
    <scope>NUCLEOTIDE SEQUENCE</scope>
    <source>
        <strain evidence="6">CBS 119925</strain>
    </source>
</reference>
<keyword evidence="4" id="KW-0456">Lyase</keyword>